<evidence type="ECO:0000313" key="2">
    <source>
        <dbReference type="Proteomes" id="UP001190700"/>
    </source>
</evidence>
<name>A0AAE0GCB2_9CHLO</name>
<dbReference type="AlphaFoldDB" id="A0AAE0GCB2"/>
<proteinExistence type="predicted"/>
<organism evidence="1 2">
    <name type="scientific">Cymbomonas tetramitiformis</name>
    <dbReference type="NCBI Taxonomy" id="36881"/>
    <lineage>
        <taxon>Eukaryota</taxon>
        <taxon>Viridiplantae</taxon>
        <taxon>Chlorophyta</taxon>
        <taxon>Pyramimonadophyceae</taxon>
        <taxon>Pyramimonadales</taxon>
        <taxon>Pyramimonadaceae</taxon>
        <taxon>Cymbomonas</taxon>
    </lineage>
</organism>
<gene>
    <name evidence="1" type="ORF">CYMTET_17003</name>
</gene>
<evidence type="ECO:0008006" key="3">
    <source>
        <dbReference type="Google" id="ProtNLM"/>
    </source>
</evidence>
<keyword evidence="2" id="KW-1185">Reference proteome</keyword>
<dbReference type="Proteomes" id="UP001190700">
    <property type="component" value="Unassembled WGS sequence"/>
</dbReference>
<evidence type="ECO:0000313" key="1">
    <source>
        <dbReference type="EMBL" id="KAK3274836.1"/>
    </source>
</evidence>
<protein>
    <recommendedName>
        <fullName evidence="3">DUF4352 domain-containing protein</fullName>
    </recommendedName>
</protein>
<sequence>MFFASAGNAIGPETFELTVDKYEPAECAIGAPKNGRCIRVYVTAENANNTKPAYNSEIFGRVRFSNGESALYGDFAEASDAGQLASIPEEISVNKKSASFGIILTPGNEDDPLDFVKLKARTYPGMRADFRVIAPVGFEDEECENAAYGLPCDEEF</sequence>
<reference evidence="1 2" key="1">
    <citation type="journal article" date="2015" name="Genome Biol. Evol.">
        <title>Comparative Genomics of a Bacterivorous Green Alga Reveals Evolutionary Causalities and Consequences of Phago-Mixotrophic Mode of Nutrition.</title>
        <authorList>
            <person name="Burns J.A."/>
            <person name="Paasch A."/>
            <person name="Narechania A."/>
            <person name="Kim E."/>
        </authorList>
    </citation>
    <scope>NUCLEOTIDE SEQUENCE [LARGE SCALE GENOMIC DNA]</scope>
    <source>
        <strain evidence="1 2">PLY_AMNH</strain>
    </source>
</reference>
<dbReference type="EMBL" id="LGRX02007513">
    <property type="protein sequence ID" value="KAK3274836.1"/>
    <property type="molecule type" value="Genomic_DNA"/>
</dbReference>
<comment type="caution">
    <text evidence="1">The sequence shown here is derived from an EMBL/GenBank/DDBJ whole genome shotgun (WGS) entry which is preliminary data.</text>
</comment>
<accession>A0AAE0GCB2</accession>